<evidence type="ECO:0000313" key="1">
    <source>
        <dbReference type="EMBL" id="KAI5074949.1"/>
    </source>
</evidence>
<name>A0A9D4ZGU7_ADICA</name>
<evidence type="ECO:0000313" key="2">
    <source>
        <dbReference type="Proteomes" id="UP000886520"/>
    </source>
</evidence>
<dbReference type="Proteomes" id="UP000886520">
    <property type="component" value="Chromosome 10"/>
</dbReference>
<proteinExistence type="predicted"/>
<organism evidence="1 2">
    <name type="scientific">Adiantum capillus-veneris</name>
    <name type="common">Maidenhair fern</name>
    <dbReference type="NCBI Taxonomy" id="13818"/>
    <lineage>
        <taxon>Eukaryota</taxon>
        <taxon>Viridiplantae</taxon>
        <taxon>Streptophyta</taxon>
        <taxon>Embryophyta</taxon>
        <taxon>Tracheophyta</taxon>
        <taxon>Polypodiopsida</taxon>
        <taxon>Polypodiidae</taxon>
        <taxon>Polypodiales</taxon>
        <taxon>Pteridineae</taxon>
        <taxon>Pteridaceae</taxon>
        <taxon>Vittarioideae</taxon>
        <taxon>Adiantum</taxon>
    </lineage>
</organism>
<comment type="caution">
    <text evidence="1">The sequence shown here is derived from an EMBL/GenBank/DDBJ whole genome shotgun (WGS) entry which is preliminary data.</text>
</comment>
<protein>
    <submittedName>
        <fullName evidence="1">Uncharacterized protein</fullName>
    </submittedName>
</protein>
<reference evidence="1" key="1">
    <citation type="submission" date="2021-01" db="EMBL/GenBank/DDBJ databases">
        <title>Adiantum capillus-veneris genome.</title>
        <authorList>
            <person name="Fang Y."/>
            <person name="Liao Q."/>
        </authorList>
    </citation>
    <scope>NUCLEOTIDE SEQUENCE</scope>
    <source>
        <strain evidence="1">H3</strain>
        <tissue evidence="1">Leaf</tissue>
    </source>
</reference>
<keyword evidence="2" id="KW-1185">Reference proteome</keyword>
<dbReference type="AlphaFoldDB" id="A0A9D4ZGU7"/>
<dbReference type="EMBL" id="JABFUD020000010">
    <property type="protein sequence ID" value="KAI5074949.1"/>
    <property type="molecule type" value="Genomic_DNA"/>
</dbReference>
<accession>A0A9D4ZGU7</accession>
<gene>
    <name evidence="1" type="ORF">GOP47_0010910</name>
</gene>
<sequence length="100" mass="11709">MMLVFHLTANRKHLLIRSTFTLARNHKHRELHVEGSVVNYVQLRFASTGSCNHRKLHFKRSLSFASTGNCNRRRLHQLRALRTEAPTSSKLIRNDNKLFD</sequence>